<reference evidence="2 3" key="1">
    <citation type="journal article" date="2018" name="Nat. Ecol. Evol.">
        <title>Pezizomycetes genomes reveal the molecular basis of ectomycorrhizal truffle lifestyle.</title>
        <authorList>
            <person name="Murat C."/>
            <person name="Payen T."/>
            <person name="Noel B."/>
            <person name="Kuo A."/>
            <person name="Morin E."/>
            <person name="Chen J."/>
            <person name="Kohler A."/>
            <person name="Krizsan K."/>
            <person name="Balestrini R."/>
            <person name="Da Silva C."/>
            <person name="Montanini B."/>
            <person name="Hainaut M."/>
            <person name="Levati E."/>
            <person name="Barry K.W."/>
            <person name="Belfiori B."/>
            <person name="Cichocki N."/>
            <person name="Clum A."/>
            <person name="Dockter R.B."/>
            <person name="Fauchery L."/>
            <person name="Guy J."/>
            <person name="Iotti M."/>
            <person name="Le Tacon F."/>
            <person name="Lindquist E.A."/>
            <person name="Lipzen A."/>
            <person name="Malagnac F."/>
            <person name="Mello A."/>
            <person name="Molinier V."/>
            <person name="Miyauchi S."/>
            <person name="Poulain J."/>
            <person name="Riccioni C."/>
            <person name="Rubini A."/>
            <person name="Sitrit Y."/>
            <person name="Splivallo R."/>
            <person name="Traeger S."/>
            <person name="Wang M."/>
            <person name="Zifcakova L."/>
            <person name="Wipf D."/>
            <person name="Zambonelli A."/>
            <person name="Paolocci F."/>
            <person name="Nowrousian M."/>
            <person name="Ottonello S."/>
            <person name="Baldrian P."/>
            <person name="Spatafora J.W."/>
            <person name="Henrissat B."/>
            <person name="Nagy L.G."/>
            <person name="Aury J.M."/>
            <person name="Wincker P."/>
            <person name="Grigoriev I.V."/>
            <person name="Bonfante P."/>
            <person name="Martin F.M."/>
        </authorList>
    </citation>
    <scope>NUCLEOTIDE SEQUENCE [LARGE SCALE GENOMIC DNA]</scope>
    <source>
        <strain evidence="2 3">CCBAS932</strain>
    </source>
</reference>
<keyword evidence="3" id="KW-1185">Reference proteome</keyword>
<keyword evidence="1" id="KW-1133">Transmembrane helix</keyword>
<name>A0A3N4KED1_9PEZI</name>
<accession>A0A3N4KED1</accession>
<evidence type="ECO:0000313" key="2">
    <source>
        <dbReference type="EMBL" id="RPB07719.1"/>
    </source>
</evidence>
<evidence type="ECO:0000256" key="1">
    <source>
        <dbReference type="SAM" id="Phobius"/>
    </source>
</evidence>
<dbReference type="STRING" id="1392247.A0A3N4KED1"/>
<dbReference type="Gene3D" id="3.90.550.10">
    <property type="entry name" value="Spore Coat Polysaccharide Biosynthesis Protein SpsA, Chain A"/>
    <property type="match status" value="1"/>
</dbReference>
<gene>
    <name evidence="2" type="ORF">P167DRAFT_513198</name>
</gene>
<feature type="transmembrane region" description="Helical" evidence="1">
    <location>
        <begin position="59"/>
        <end position="84"/>
    </location>
</feature>
<dbReference type="AlphaFoldDB" id="A0A3N4KED1"/>
<feature type="transmembrane region" description="Helical" evidence="1">
    <location>
        <begin position="424"/>
        <end position="447"/>
    </location>
</feature>
<dbReference type="Pfam" id="PF13641">
    <property type="entry name" value="Glyco_tranf_2_3"/>
    <property type="match status" value="1"/>
</dbReference>
<protein>
    <submittedName>
        <fullName evidence="2">Uncharacterized protein</fullName>
    </submittedName>
</protein>
<keyword evidence="1" id="KW-0472">Membrane</keyword>
<dbReference type="InterPro" id="IPR029044">
    <property type="entry name" value="Nucleotide-diphossugar_trans"/>
</dbReference>
<sequence>MWEKAKSKKAKLERGKWSMIAFEYSCYAFLALCIYFILIGRPLWQGLTWYMWLVVSRKFALTAGVAIFVGIAVFYAFAPLLIFFEDNVDDVETRDVSETALIIPCYKAATIIEATLVAAKKVFPARQIFVIANGNSPTPLDETEDICKVHGVNHIWVPVGSKIVAQFAGCYVAKSFKYVLLIDDDCALPPDFPVVTHRMTDAVKCIGYTIKSVGPDSSRGTIVQQAQDLEYKLSGIQREFAGKMGSATFPHGAISIWDREFLAEAFKYHPGFSVSEDWFLGHVARLRGSRILMCSQVFIETETPTNVFVATGSRGGFGEMTVWKQRFHRWNFFFVSGIWYDMKYIICSWKLGWWEFGAKVFVWQEVYETLLYLLTPFILPISFMVRPWFALWTFIGVIGLYAVHAAIFNVIHLRRKKEMVPWMAVLYCVPYKLILTFINVTSCYWAIFKYAQYFAKPHPKVIEDEKSVEVVMRISESQIFGGSVYGSPYSQSWNEKSDAYSIDSERIYSPAPVLKEPVSPFRDPKY</sequence>
<dbReference type="OrthoDB" id="2590398at2759"/>
<dbReference type="SUPFAM" id="SSF53448">
    <property type="entry name" value="Nucleotide-diphospho-sugar transferases"/>
    <property type="match status" value="1"/>
</dbReference>
<feature type="transmembrane region" description="Helical" evidence="1">
    <location>
        <begin position="391"/>
        <end position="412"/>
    </location>
</feature>
<feature type="transmembrane region" description="Helical" evidence="1">
    <location>
        <begin position="21"/>
        <end position="39"/>
    </location>
</feature>
<keyword evidence="1" id="KW-0812">Transmembrane</keyword>
<dbReference type="Proteomes" id="UP000277580">
    <property type="component" value="Unassembled WGS sequence"/>
</dbReference>
<proteinExistence type="predicted"/>
<organism evidence="2 3">
    <name type="scientific">Morchella conica CCBAS932</name>
    <dbReference type="NCBI Taxonomy" id="1392247"/>
    <lineage>
        <taxon>Eukaryota</taxon>
        <taxon>Fungi</taxon>
        <taxon>Dikarya</taxon>
        <taxon>Ascomycota</taxon>
        <taxon>Pezizomycotina</taxon>
        <taxon>Pezizomycetes</taxon>
        <taxon>Pezizales</taxon>
        <taxon>Morchellaceae</taxon>
        <taxon>Morchella</taxon>
    </lineage>
</organism>
<dbReference type="InParanoid" id="A0A3N4KED1"/>
<dbReference type="EMBL" id="ML119176">
    <property type="protein sequence ID" value="RPB07719.1"/>
    <property type="molecule type" value="Genomic_DNA"/>
</dbReference>
<evidence type="ECO:0000313" key="3">
    <source>
        <dbReference type="Proteomes" id="UP000277580"/>
    </source>
</evidence>